<keyword evidence="3" id="KW-1185">Reference proteome</keyword>
<keyword evidence="1" id="KW-0472">Membrane</keyword>
<feature type="transmembrane region" description="Helical" evidence="1">
    <location>
        <begin position="7"/>
        <end position="27"/>
    </location>
</feature>
<name>A0AA36G6T7_9BILA</name>
<dbReference type="Proteomes" id="UP001177023">
    <property type="component" value="Unassembled WGS sequence"/>
</dbReference>
<comment type="caution">
    <text evidence="2">The sequence shown here is derived from an EMBL/GenBank/DDBJ whole genome shotgun (WGS) entry which is preliminary data.</text>
</comment>
<organism evidence="2 3">
    <name type="scientific">Mesorhabditis spiculigera</name>
    <dbReference type="NCBI Taxonomy" id="96644"/>
    <lineage>
        <taxon>Eukaryota</taxon>
        <taxon>Metazoa</taxon>
        <taxon>Ecdysozoa</taxon>
        <taxon>Nematoda</taxon>
        <taxon>Chromadorea</taxon>
        <taxon>Rhabditida</taxon>
        <taxon>Rhabditina</taxon>
        <taxon>Rhabditomorpha</taxon>
        <taxon>Rhabditoidea</taxon>
        <taxon>Rhabditidae</taxon>
        <taxon>Mesorhabditinae</taxon>
        <taxon>Mesorhabditis</taxon>
    </lineage>
</organism>
<protein>
    <submittedName>
        <fullName evidence="2">Uncharacterized protein</fullName>
    </submittedName>
</protein>
<feature type="transmembrane region" description="Helical" evidence="1">
    <location>
        <begin position="254"/>
        <end position="279"/>
    </location>
</feature>
<dbReference type="EMBL" id="CATQJA010002659">
    <property type="protein sequence ID" value="CAJ0580218.1"/>
    <property type="molecule type" value="Genomic_DNA"/>
</dbReference>
<evidence type="ECO:0000313" key="2">
    <source>
        <dbReference type="EMBL" id="CAJ0580218.1"/>
    </source>
</evidence>
<dbReference type="AlphaFoldDB" id="A0AA36G6T7"/>
<feature type="non-terminal residue" evidence="2">
    <location>
        <position position="316"/>
    </location>
</feature>
<feature type="transmembrane region" description="Helical" evidence="1">
    <location>
        <begin position="133"/>
        <end position="154"/>
    </location>
</feature>
<evidence type="ECO:0000313" key="3">
    <source>
        <dbReference type="Proteomes" id="UP001177023"/>
    </source>
</evidence>
<evidence type="ECO:0000256" key="1">
    <source>
        <dbReference type="SAM" id="Phobius"/>
    </source>
</evidence>
<gene>
    <name evidence="2" type="ORF">MSPICULIGERA_LOCUS18417</name>
</gene>
<sequence length="316" mass="35483">MHAGQFIVSAIAIFGLLAILIAVPVYLNTLEHPTELLQQQDQLRMVASENNQKYVAFQKFIRIAKNAVLTKKEWSDIVYSYSQQAYPNETSFVLGTSSIHSKWTLGNAAVQIMMNMFLTNMRSMTCYHSTCRLAIGVTAILGAILVSLVLASMVEVYRSAIRMITELVMPKVDELQKNRHILLKRIMTKEVVTLVLTMALAFGMFSAGVVISKKENNWTTSAAVSYNLHLASGVGYVKELPTYLEYDQVSASRALFIFCQFLWLTTPLAALFGSIIGIFRGIAIGIDYIEDAGELQRYREKECNRTAPRTRALYHN</sequence>
<proteinExistence type="predicted"/>
<keyword evidence="1" id="KW-0812">Transmembrane</keyword>
<dbReference type="Gene3D" id="1.10.287.70">
    <property type="match status" value="1"/>
</dbReference>
<reference evidence="2" key="1">
    <citation type="submission" date="2023-06" db="EMBL/GenBank/DDBJ databases">
        <authorList>
            <person name="Delattre M."/>
        </authorList>
    </citation>
    <scope>NUCLEOTIDE SEQUENCE</scope>
    <source>
        <strain evidence="2">AF72</strain>
    </source>
</reference>
<feature type="transmembrane region" description="Helical" evidence="1">
    <location>
        <begin position="191"/>
        <end position="211"/>
    </location>
</feature>
<accession>A0AA36G6T7</accession>
<keyword evidence="1" id="KW-1133">Transmembrane helix</keyword>